<name>A0A6J5QBE3_9CAUD</name>
<evidence type="ECO:0000313" key="1">
    <source>
        <dbReference type="EMBL" id="CAB4156508.1"/>
    </source>
</evidence>
<evidence type="ECO:0000313" key="3">
    <source>
        <dbReference type="EMBL" id="CAB4181629.1"/>
    </source>
</evidence>
<reference evidence="3" key="1">
    <citation type="submission" date="2020-05" db="EMBL/GenBank/DDBJ databases">
        <authorList>
            <person name="Chiriac C."/>
            <person name="Salcher M."/>
            <person name="Ghai R."/>
            <person name="Kavagutti S V."/>
        </authorList>
    </citation>
    <scope>NUCLEOTIDE SEQUENCE</scope>
</reference>
<dbReference type="EMBL" id="LR797372">
    <property type="protein sequence ID" value="CAB4210589.1"/>
    <property type="molecule type" value="Genomic_DNA"/>
</dbReference>
<proteinExistence type="predicted"/>
<evidence type="ECO:0000313" key="5">
    <source>
        <dbReference type="EMBL" id="CAB4210589.1"/>
    </source>
</evidence>
<evidence type="ECO:0000313" key="2">
    <source>
        <dbReference type="EMBL" id="CAB4168732.1"/>
    </source>
</evidence>
<dbReference type="EMBL" id="LR796633">
    <property type="protein sequence ID" value="CAB4156508.1"/>
    <property type="molecule type" value="Genomic_DNA"/>
</dbReference>
<evidence type="ECO:0000313" key="4">
    <source>
        <dbReference type="EMBL" id="CAB4195479.1"/>
    </source>
</evidence>
<organism evidence="3">
    <name type="scientific">uncultured Caudovirales phage</name>
    <dbReference type="NCBI Taxonomy" id="2100421"/>
    <lineage>
        <taxon>Viruses</taxon>
        <taxon>Duplodnaviria</taxon>
        <taxon>Heunggongvirae</taxon>
        <taxon>Uroviricota</taxon>
        <taxon>Caudoviricetes</taxon>
        <taxon>Peduoviridae</taxon>
        <taxon>Maltschvirus</taxon>
        <taxon>Maltschvirus maltsch</taxon>
    </lineage>
</organism>
<protein>
    <submittedName>
        <fullName evidence="3">Uncharacterized protein</fullName>
    </submittedName>
</protein>
<gene>
    <name evidence="3" type="ORF">UFOVP1069_53</name>
    <name evidence="4" type="ORF">UFOVP1301_14</name>
    <name evidence="5" type="ORF">UFOVP1415_27</name>
    <name evidence="1" type="ORF">UFOVP663_71</name>
    <name evidence="2" type="ORF">UFOVP894_47</name>
</gene>
<dbReference type="EMBL" id="LR797012">
    <property type="protein sequence ID" value="CAB4181629.1"/>
    <property type="molecule type" value="Genomic_DNA"/>
</dbReference>
<dbReference type="EMBL" id="LR796833">
    <property type="protein sequence ID" value="CAB4168732.1"/>
    <property type="molecule type" value="Genomic_DNA"/>
</dbReference>
<sequence>MSGTYTSNKNLNKPEHGGDIGTWGTGALNNNSTIIDSSLGSVTSISLTGLTTYTLSTADYQNATIKFTGNLADQVVPILMPIGVSGQFAFIDSTTALGASSTISLGWTASGVTSYALTPGKTQIVNADGVARVWARSASPSTGGVTSIPLSRWVSATLTLTPKDLENSVFYIYGTTATVGGYPSILFPNPSYGLFTFIVNYSYGPVTAIIAANVSSSSPALQLNPQTVQMAYCVSNAWYKAAAAVAF</sequence>
<accession>A0A6J5QBE3</accession>
<dbReference type="EMBL" id="LR797249">
    <property type="protein sequence ID" value="CAB4195479.1"/>
    <property type="molecule type" value="Genomic_DNA"/>
</dbReference>